<accession>A0A2T7PPP0</accession>
<proteinExistence type="predicted"/>
<dbReference type="EMBL" id="PZQS01000002">
    <property type="protein sequence ID" value="PVD35375.1"/>
    <property type="molecule type" value="Genomic_DNA"/>
</dbReference>
<evidence type="ECO:0000256" key="1">
    <source>
        <dbReference type="SAM" id="MobiDB-lite"/>
    </source>
</evidence>
<dbReference type="AlphaFoldDB" id="A0A2T7PPP0"/>
<reference evidence="2 3" key="1">
    <citation type="submission" date="2018-04" db="EMBL/GenBank/DDBJ databases">
        <title>The genome of golden apple snail Pomacea canaliculata provides insight into stress tolerance and invasive adaptation.</title>
        <authorList>
            <person name="Liu C."/>
            <person name="Liu B."/>
            <person name="Ren Y."/>
            <person name="Zhang Y."/>
            <person name="Wang H."/>
            <person name="Li S."/>
            <person name="Jiang F."/>
            <person name="Yin L."/>
            <person name="Zhang G."/>
            <person name="Qian W."/>
            <person name="Fan W."/>
        </authorList>
    </citation>
    <scope>NUCLEOTIDE SEQUENCE [LARGE SCALE GENOMIC DNA]</scope>
    <source>
        <strain evidence="2">SZHN2017</strain>
        <tissue evidence="2">Muscle</tissue>
    </source>
</reference>
<name>A0A2T7PPP0_POMCA</name>
<dbReference type="Proteomes" id="UP000245119">
    <property type="component" value="Linkage Group LG2"/>
</dbReference>
<comment type="caution">
    <text evidence="2">The sequence shown here is derived from an EMBL/GenBank/DDBJ whole genome shotgun (WGS) entry which is preliminary data.</text>
</comment>
<sequence>MRVCRAPLPVVPADGDDAVHDGDAHLLRGAERHGVRDGVHGSGHGGWTRQQHQQHQQHQRPANSRQVPRSVQVSLEQGGAGLGALLPLRWLLHRAAAFWSPGNAVWRQKTHSPGAPGLLGGAASNTVAASGGLVWLCATRAVAGLSSGFIYAPVFAVLANWVPRSGVKCTNWPCRNRYGA</sequence>
<keyword evidence="3" id="KW-1185">Reference proteome</keyword>
<evidence type="ECO:0000313" key="2">
    <source>
        <dbReference type="EMBL" id="PVD35375.1"/>
    </source>
</evidence>
<feature type="compositionally biased region" description="Polar residues" evidence="1">
    <location>
        <begin position="60"/>
        <end position="71"/>
    </location>
</feature>
<gene>
    <name evidence="2" type="ORF">C0Q70_02337</name>
</gene>
<organism evidence="2 3">
    <name type="scientific">Pomacea canaliculata</name>
    <name type="common">Golden apple snail</name>
    <dbReference type="NCBI Taxonomy" id="400727"/>
    <lineage>
        <taxon>Eukaryota</taxon>
        <taxon>Metazoa</taxon>
        <taxon>Spiralia</taxon>
        <taxon>Lophotrochozoa</taxon>
        <taxon>Mollusca</taxon>
        <taxon>Gastropoda</taxon>
        <taxon>Caenogastropoda</taxon>
        <taxon>Architaenioglossa</taxon>
        <taxon>Ampullarioidea</taxon>
        <taxon>Ampullariidae</taxon>
        <taxon>Pomacea</taxon>
    </lineage>
</organism>
<feature type="region of interest" description="Disordered" evidence="1">
    <location>
        <begin position="32"/>
        <end position="71"/>
    </location>
</feature>
<protein>
    <submittedName>
        <fullName evidence="2">Uncharacterized protein</fullName>
    </submittedName>
</protein>
<evidence type="ECO:0000313" key="3">
    <source>
        <dbReference type="Proteomes" id="UP000245119"/>
    </source>
</evidence>